<dbReference type="InParanoid" id="A0A674GSN8"/>
<dbReference type="InterPro" id="IPR050897">
    <property type="entry name" value="SMAUG/VTS1_RNA-bind"/>
</dbReference>
<evidence type="ECO:0000256" key="1">
    <source>
        <dbReference type="ARBA" id="ARBA00004496"/>
    </source>
</evidence>
<dbReference type="GO" id="GO:0003729">
    <property type="term" value="F:mRNA binding"/>
    <property type="evidence" value="ECO:0007669"/>
    <property type="project" value="TreeGrafter"/>
</dbReference>
<feature type="compositionally biased region" description="Pro residues" evidence="5">
    <location>
        <begin position="155"/>
        <end position="165"/>
    </location>
</feature>
<evidence type="ECO:0000256" key="2">
    <source>
        <dbReference type="ARBA" id="ARBA00008232"/>
    </source>
</evidence>
<evidence type="ECO:0000259" key="6">
    <source>
        <dbReference type="SMART" id="SM00454"/>
    </source>
</evidence>
<dbReference type="Gene3D" id="1.25.40.170">
    <property type="entry name" value="Smaug, PHAT domain"/>
    <property type="match status" value="1"/>
</dbReference>
<dbReference type="GO" id="GO:0030371">
    <property type="term" value="F:translation repressor activity"/>
    <property type="evidence" value="ECO:0007669"/>
    <property type="project" value="InterPro"/>
</dbReference>
<dbReference type="SMART" id="SM00454">
    <property type="entry name" value="SAM"/>
    <property type="match status" value="1"/>
</dbReference>
<feature type="region of interest" description="Disordered" evidence="5">
    <location>
        <begin position="380"/>
        <end position="462"/>
    </location>
</feature>
<evidence type="ECO:0000313" key="7">
    <source>
        <dbReference type="Ensembl" id="ENSTGUP00000025984.1"/>
    </source>
</evidence>
<feature type="domain" description="SAM" evidence="6">
    <location>
        <begin position="285"/>
        <end position="348"/>
    </location>
</feature>
<feature type="region of interest" description="Disordered" evidence="5">
    <location>
        <begin position="154"/>
        <end position="289"/>
    </location>
</feature>
<feature type="region of interest" description="Disordered" evidence="5">
    <location>
        <begin position="514"/>
        <end position="619"/>
    </location>
</feature>
<reference evidence="7" key="1">
    <citation type="submission" date="2025-08" db="UniProtKB">
        <authorList>
            <consortium name="Ensembl"/>
        </authorList>
    </citation>
    <scope>IDENTIFICATION</scope>
</reference>
<dbReference type="InterPro" id="IPR001660">
    <property type="entry name" value="SAM"/>
</dbReference>
<proteinExistence type="inferred from homology"/>
<dbReference type="Pfam" id="PF26034">
    <property type="entry name" value="PHAT_SMAUG"/>
    <property type="match status" value="1"/>
</dbReference>
<feature type="compositionally biased region" description="Polar residues" evidence="5">
    <location>
        <begin position="261"/>
        <end position="271"/>
    </location>
</feature>
<dbReference type="InterPro" id="IPR058599">
    <property type="entry name" value="PHAT_Smg/ZCCHC2-like"/>
</dbReference>
<dbReference type="PANTHER" id="PTHR12515">
    <property type="entry name" value="STERILE ALPHA MOTIF DOMAIN CONTAINING PROTEIN 4-RELATED"/>
    <property type="match status" value="1"/>
</dbReference>
<feature type="compositionally biased region" description="Gly residues" evidence="5">
    <location>
        <begin position="566"/>
        <end position="577"/>
    </location>
</feature>
<dbReference type="AlphaFoldDB" id="A0A674GSN8"/>
<dbReference type="Gene3D" id="1.10.150.50">
    <property type="entry name" value="Transcription Factor, Ets-1"/>
    <property type="match status" value="1"/>
</dbReference>
<dbReference type="SUPFAM" id="SSF47769">
    <property type="entry name" value="SAM/Pointed domain"/>
    <property type="match status" value="1"/>
</dbReference>
<dbReference type="PANTHER" id="PTHR12515:SF9">
    <property type="entry name" value="PROTEIN SMAUG HOMOLOG 2"/>
    <property type="match status" value="1"/>
</dbReference>
<dbReference type="InterPro" id="IPR037093">
    <property type="entry name" value="PHAT_dom_sf"/>
</dbReference>
<comment type="similarity">
    <text evidence="2">Belongs to the SMAUG family.</text>
</comment>
<feature type="compositionally biased region" description="Pro residues" evidence="5">
    <location>
        <begin position="545"/>
        <end position="558"/>
    </location>
</feature>
<feature type="compositionally biased region" description="Gly residues" evidence="5">
    <location>
        <begin position="229"/>
        <end position="239"/>
    </location>
</feature>
<comment type="subcellular location">
    <subcellularLocation>
        <location evidence="1">Cytoplasm</location>
    </subcellularLocation>
</comment>
<dbReference type="InterPro" id="IPR013761">
    <property type="entry name" value="SAM/pointed_sf"/>
</dbReference>
<dbReference type="FunFam" id="1.10.150.50:FF:000013">
    <property type="entry name" value="Protein Smaug homolog 1 isoform 2"/>
    <property type="match status" value="1"/>
</dbReference>
<dbReference type="Proteomes" id="UP000007754">
    <property type="component" value="Unplaced"/>
</dbReference>
<feature type="compositionally biased region" description="Polar residues" evidence="5">
    <location>
        <begin position="609"/>
        <end position="619"/>
    </location>
</feature>
<keyword evidence="8" id="KW-1185">Reference proteome</keyword>
<feature type="compositionally biased region" description="Low complexity" evidence="5">
    <location>
        <begin position="397"/>
        <end position="408"/>
    </location>
</feature>
<evidence type="ECO:0000313" key="8">
    <source>
        <dbReference type="Proteomes" id="UP000007754"/>
    </source>
</evidence>
<dbReference type="CDD" id="cd09557">
    <property type="entry name" value="SAM_Smaug"/>
    <property type="match status" value="1"/>
</dbReference>
<evidence type="ECO:0000256" key="5">
    <source>
        <dbReference type="SAM" id="MobiDB-lite"/>
    </source>
</evidence>
<organism evidence="7 8">
    <name type="scientific">Taeniopygia guttata</name>
    <name type="common">Zebra finch</name>
    <name type="synonym">Poephila guttata</name>
    <dbReference type="NCBI Taxonomy" id="59729"/>
    <lineage>
        <taxon>Eukaryota</taxon>
        <taxon>Metazoa</taxon>
        <taxon>Chordata</taxon>
        <taxon>Craniata</taxon>
        <taxon>Vertebrata</taxon>
        <taxon>Euteleostomi</taxon>
        <taxon>Archelosauria</taxon>
        <taxon>Archosauria</taxon>
        <taxon>Dinosauria</taxon>
        <taxon>Saurischia</taxon>
        <taxon>Theropoda</taxon>
        <taxon>Coelurosauria</taxon>
        <taxon>Aves</taxon>
        <taxon>Neognathae</taxon>
        <taxon>Neoaves</taxon>
        <taxon>Telluraves</taxon>
        <taxon>Australaves</taxon>
        <taxon>Passeriformes</taxon>
        <taxon>Passeroidea</taxon>
        <taxon>Estrildidae</taxon>
        <taxon>Estrildinae</taxon>
        <taxon>Taeniopygia</taxon>
    </lineage>
</organism>
<dbReference type="InterPro" id="IPR037634">
    <property type="entry name" value="Smaug_SAM"/>
</dbReference>
<feature type="compositionally biased region" description="Basic residues" evidence="5">
    <location>
        <begin position="409"/>
        <end position="430"/>
    </location>
</feature>
<name>A0A674GSN8_TAEGU</name>
<keyword evidence="4" id="KW-0678">Repressor</keyword>
<feature type="compositionally biased region" description="Gly residues" evidence="5">
    <location>
        <begin position="514"/>
        <end position="523"/>
    </location>
</feature>
<dbReference type="GO" id="GO:0000289">
    <property type="term" value="P:nuclear-transcribed mRNA poly(A) tail shortening"/>
    <property type="evidence" value="ECO:0007669"/>
    <property type="project" value="TreeGrafter"/>
</dbReference>
<sequence length="619" mass="65678">MMFRDQVGIVAGWFRGWSECEQTVALLALLKRVSRTQARFLQLCLEHSLADCPDIHLLEAEANSAAAISQWPQEPAEAAVALLLAHLPLLQPGNAAAKAEYMKRLQKVLADAIESNRCVEESRQLLSYALIHPATTADDRSALALWLGHLEERLAPPPPAPQRRPPAHEWPPEPPEPGGAAWAEQHPTGTAPRENGHPPFQGSAALPCQLHPSPLKRSLALAPGSAQPGPGGDWAGPGGPEEPPTAPRGPAAAFGEHAPLSPQSSVASSGSEHTEEPGGRNSFQEDGSGMKDVPSWLKSLRLHKYAALFAQMSYEEMMTLTEHHLESQNVTKGARHKIALSIQKLRERQSVLRALEKDILEGGNLWTALQELQQILATPIKAFRPPPAPRAPRRGPPRGLRGPPGPRGRAPRGPRARRGHPGAVHARHGQGVHPAPGVAAGRGEHHQLPPAAREVPEPRGVHGDAEEAAPVLEAAGAEAAPRLPQEGAPGRPPRIPAPQKLGLRLQLSPHSWICGGGAAGGGPPLRPAPPGPAPPPPAWGCWDPPGGPPDPPSEPPPWARRDGRAFGSGGARGGPPGAAGPCRERTRCPCTARPCSPSPRSVPPPGRTWRSTPRWSRCA</sequence>
<dbReference type="Pfam" id="PF00536">
    <property type="entry name" value="SAM_1"/>
    <property type="match status" value="1"/>
</dbReference>
<protein>
    <recommendedName>
        <fullName evidence="6">SAM domain-containing protein</fullName>
    </recommendedName>
</protein>
<keyword evidence="3" id="KW-0963">Cytoplasm</keyword>
<feature type="compositionally biased region" description="Pro residues" evidence="5">
    <location>
        <begin position="596"/>
        <end position="606"/>
    </location>
</feature>
<reference evidence="7" key="2">
    <citation type="submission" date="2025-09" db="UniProtKB">
        <authorList>
            <consortium name="Ensembl"/>
        </authorList>
    </citation>
    <scope>IDENTIFICATION</scope>
</reference>
<dbReference type="GO" id="GO:0000932">
    <property type="term" value="C:P-body"/>
    <property type="evidence" value="ECO:0007669"/>
    <property type="project" value="TreeGrafter"/>
</dbReference>
<evidence type="ECO:0000256" key="3">
    <source>
        <dbReference type="ARBA" id="ARBA00022490"/>
    </source>
</evidence>
<feature type="compositionally biased region" description="Pro residues" evidence="5">
    <location>
        <begin position="524"/>
        <end position="538"/>
    </location>
</feature>
<dbReference type="Ensembl" id="ENSTGUT00000025053.1">
    <property type="protein sequence ID" value="ENSTGUP00000025984.1"/>
    <property type="gene ID" value="ENSTGUG00000024556.1"/>
</dbReference>
<dbReference type="GeneTree" id="ENSGT00940000159702"/>
<evidence type="ECO:0000256" key="4">
    <source>
        <dbReference type="ARBA" id="ARBA00022491"/>
    </source>
</evidence>
<accession>A0A674GSN8</accession>